<protein>
    <submittedName>
        <fullName evidence="1">Uncharacterized protein</fullName>
    </submittedName>
</protein>
<reference evidence="1" key="2">
    <citation type="journal article" date="2015" name="Data Brief">
        <title>Shoot transcriptome of the giant reed, Arundo donax.</title>
        <authorList>
            <person name="Barrero R.A."/>
            <person name="Guerrero F.D."/>
            <person name="Moolhuijzen P."/>
            <person name="Goolsby J.A."/>
            <person name="Tidwell J."/>
            <person name="Bellgard S.E."/>
            <person name="Bellgard M.I."/>
        </authorList>
    </citation>
    <scope>NUCLEOTIDE SEQUENCE</scope>
    <source>
        <tissue evidence="1">Shoot tissue taken approximately 20 cm above the soil surface</tissue>
    </source>
</reference>
<organism evidence="1">
    <name type="scientific">Arundo donax</name>
    <name type="common">Giant reed</name>
    <name type="synonym">Donax arundinaceus</name>
    <dbReference type="NCBI Taxonomy" id="35708"/>
    <lineage>
        <taxon>Eukaryota</taxon>
        <taxon>Viridiplantae</taxon>
        <taxon>Streptophyta</taxon>
        <taxon>Embryophyta</taxon>
        <taxon>Tracheophyta</taxon>
        <taxon>Spermatophyta</taxon>
        <taxon>Magnoliopsida</taxon>
        <taxon>Liliopsida</taxon>
        <taxon>Poales</taxon>
        <taxon>Poaceae</taxon>
        <taxon>PACMAD clade</taxon>
        <taxon>Arundinoideae</taxon>
        <taxon>Arundineae</taxon>
        <taxon>Arundo</taxon>
    </lineage>
</organism>
<dbReference type="EMBL" id="GBRH01187232">
    <property type="protein sequence ID" value="JAE10664.1"/>
    <property type="molecule type" value="Transcribed_RNA"/>
</dbReference>
<evidence type="ECO:0000313" key="1">
    <source>
        <dbReference type="EMBL" id="JAE10664.1"/>
    </source>
</evidence>
<dbReference type="AlphaFoldDB" id="A0A0A9FHH8"/>
<name>A0A0A9FHH8_ARUDO</name>
<proteinExistence type="predicted"/>
<sequence length="23" mass="2738">MVIMLILYSEINSWLWLLISGRS</sequence>
<reference evidence="1" key="1">
    <citation type="submission" date="2014-09" db="EMBL/GenBank/DDBJ databases">
        <authorList>
            <person name="Magalhaes I.L.F."/>
            <person name="Oliveira U."/>
            <person name="Santos F.R."/>
            <person name="Vidigal T.H.D.A."/>
            <person name="Brescovit A.D."/>
            <person name="Santos A.J."/>
        </authorList>
    </citation>
    <scope>NUCLEOTIDE SEQUENCE</scope>
    <source>
        <tissue evidence="1">Shoot tissue taken approximately 20 cm above the soil surface</tissue>
    </source>
</reference>
<accession>A0A0A9FHH8</accession>